<proteinExistence type="predicted"/>
<organism evidence="2 3">
    <name type="scientific">Cerrena zonata</name>
    <dbReference type="NCBI Taxonomy" id="2478898"/>
    <lineage>
        <taxon>Eukaryota</taxon>
        <taxon>Fungi</taxon>
        <taxon>Dikarya</taxon>
        <taxon>Basidiomycota</taxon>
        <taxon>Agaricomycotina</taxon>
        <taxon>Agaricomycetes</taxon>
        <taxon>Polyporales</taxon>
        <taxon>Cerrenaceae</taxon>
        <taxon>Cerrena</taxon>
    </lineage>
</organism>
<dbReference type="InterPro" id="IPR040521">
    <property type="entry name" value="KDZ"/>
</dbReference>
<evidence type="ECO:0000256" key="1">
    <source>
        <dbReference type="SAM" id="MobiDB-lite"/>
    </source>
</evidence>
<feature type="region of interest" description="Disordered" evidence="1">
    <location>
        <begin position="191"/>
        <end position="230"/>
    </location>
</feature>
<dbReference type="AlphaFoldDB" id="A0AAW0G9N0"/>
<dbReference type="EMBL" id="JASBNA010000016">
    <property type="protein sequence ID" value="KAK7686643.1"/>
    <property type="molecule type" value="Genomic_DNA"/>
</dbReference>
<evidence type="ECO:0000313" key="3">
    <source>
        <dbReference type="Proteomes" id="UP001385951"/>
    </source>
</evidence>
<feature type="compositionally biased region" description="Acidic residues" evidence="1">
    <location>
        <begin position="211"/>
        <end position="230"/>
    </location>
</feature>
<accession>A0AAW0G9N0</accession>
<evidence type="ECO:0000313" key="2">
    <source>
        <dbReference type="EMBL" id="KAK7686643.1"/>
    </source>
</evidence>
<comment type="caution">
    <text evidence="2">The sequence shown here is derived from an EMBL/GenBank/DDBJ whole genome shotgun (WGS) entry which is preliminary data.</text>
</comment>
<name>A0AAW0G9N0_9APHY</name>
<dbReference type="Pfam" id="PF18758">
    <property type="entry name" value="KDZ"/>
    <property type="match status" value="1"/>
</dbReference>
<keyword evidence="3" id="KW-1185">Reference proteome</keyword>
<sequence length="483" mass="55199">MLDGEIIETLWSLLNYTAASARAMSWFHRQEYLDTHMCDSNWKKLIGMVLALFRKWENAVDQASESEQDFQSLCASVGQEKSKKWATEEADAQARRNEDPTAMDIFDIKEEEAPGKTVMANIWIYRELEPHTTAARGSTSWITKGIRIAEQQIELRKEVRKAGRFPGPDQTKKFLEKRQSLQQQIDNFKAQSRGFVPLTNEPDPDPLTSPDDWEDDPTDGSADADEFELPDDIITETSDGRQAKRLAIPLPSSFGKVACKTRLQTLAAIELDLRVGQANDALRFLRIAIGQKSFNFRTKFRSRSGNSGYKNRLRSYAENHTLQMTIDQAAQIYKSSRHAMEILGASKETLLKFKILTKADISSSTAVVDPNARGERNNGLSWIWHTQQDPAQDPAWLDELYRVNWLRAKSRRDRWAEELALTRAEMGWTRLFHLHRKNLWLTRANDAATSNPKLQYYARKQAKTWDLLASQADNALSRMGDSP</sequence>
<reference evidence="2 3" key="1">
    <citation type="submission" date="2022-09" db="EMBL/GenBank/DDBJ databases">
        <authorList>
            <person name="Palmer J.M."/>
        </authorList>
    </citation>
    <scope>NUCLEOTIDE SEQUENCE [LARGE SCALE GENOMIC DNA]</scope>
    <source>
        <strain evidence="2 3">DSM 7382</strain>
    </source>
</reference>
<protein>
    <submittedName>
        <fullName evidence="2">Uncharacterized protein</fullName>
    </submittedName>
</protein>
<dbReference type="Proteomes" id="UP001385951">
    <property type="component" value="Unassembled WGS sequence"/>
</dbReference>
<gene>
    <name evidence="2" type="ORF">QCA50_010243</name>
</gene>